<keyword evidence="2" id="KW-0238">DNA-binding</keyword>
<evidence type="ECO:0000256" key="1">
    <source>
        <dbReference type="ARBA" id="ARBA00023015"/>
    </source>
</evidence>
<dbReference type="SMART" id="SM00895">
    <property type="entry name" value="FCD"/>
    <property type="match status" value="1"/>
</dbReference>
<dbReference type="InterPro" id="IPR036388">
    <property type="entry name" value="WH-like_DNA-bd_sf"/>
</dbReference>
<dbReference type="InterPro" id="IPR036390">
    <property type="entry name" value="WH_DNA-bd_sf"/>
</dbReference>
<dbReference type="InterPro" id="IPR008920">
    <property type="entry name" value="TF_FadR/GntR_C"/>
</dbReference>
<evidence type="ECO:0000256" key="3">
    <source>
        <dbReference type="ARBA" id="ARBA00023163"/>
    </source>
</evidence>
<dbReference type="InterPro" id="IPR011711">
    <property type="entry name" value="GntR_C"/>
</dbReference>
<evidence type="ECO:0000259" key="4">
    <source>
        <dbReference type="PROSITE" id="PS50949"/>
    </source>
</evidence>
<dbReference type="GO" id="GO:0003677">
    <property type="term" value="F:DNA binding"/>
    <property type="evidence" value="ECO:0007669"/>
    <property type="project" value="UniProtKB-KW"/>
</dbReference>
<evidence type="ECO:0000313" key="5">
    <source>
        <dbReference type="EMBL" id="OQX02256.1"/>
    </source>
</evidence>
<gene>
    <name evidence="5" type="ORF">BWK73_43345</name>
</gene>
<accession>A0A1Y1QC13</accession>
<dbReference type="Gene3D" id="1.10.10.10">
    <property type="entry name" value="Winged helix-like DNA-binding domain superfamily/Winged helix DNA-binding domain"/>
    <property type="match status" value="1"/>
</dbReference>
<dbReference type="Pfam" id="PF07729">
    <property type="entry name" value="FCD"/>
    <property type="match status" value="1"/>
</dbReference>
<comment type="caution">
    <text evidence="5">The sequence shown here is derived from an EMBL/GenBank/DDBJ whole genome shotgun (WGS) entry which is preliminary data.</text>
</comment>
<feature type="domain" description="HTH gntR-type" evidence="4">
    <location>
        <begin position="10"/>
        <end position="77"/>
    </location>
</feature>
<name>A0A1Y1QC13_9GAMM</name>
<dbReference type="SMART" id="SM00345">
    <property type="entry name" value="HTH_GNTR"/>
    <property type="match status" value="1"/>
</dbReference>
<dbReference type="InterPro" id="IPR000524">
    <property type="entry name" value="Tscrpt_reg_HTH_GntR"/>
</dbReference>
<dbReference type="PROSITE" id="PS50949">
    <property type="entry name" value="HTH_GNTR"/>
    <property type="match status" value="1"/>
</dbReference>
<dbReference type="PANTHER" id="PTHR43537">
    <property type="entry name" value="TRANSCRIPTIONAL REGULATOR, GNTR FAMILY"/>
    <property type="match status" value="1"/>
</dbReference>
<organism evidence="5 6">
    <name type="scientific">Thiothrix lacustris</name>
    <dbReference type="NCBI Taxonomy" id="525917"/>
    <lineage>
        <taxon>Bacteria</taxon>
        <taxon>Pseudomonadati</taxon>
        <taxon>Pseudomonadota</taxon>
        <taxon>Gammaproteobacteria</taxon>
        <taxon>Thiotrichales</taxon>
        <taxon>Thiotrichaceae</taxon>
        <taxon>Thiothrix</taxon>
    </lineage>
</organism>
<protein>
    <recommendedName>
        <fullName evidence="4">HTH gntR-type domain-containing protein</fullName>
    </recommendedName>
</protein>
<evidence type="ECO:0000256" key="2">
    <source>
        <dbReference type="ARBA" id="ARBA00023125"/>
    </source>
</evidence>
<dbReference type="AlphaFoldDB" id="A0A1Y1QC13"/>
<dbReference type="EMBL" id="MTEJ01000505">
    <property type="protein sequence ID" value="OQX02256.1"/>
    <property type="molecule type" value="Genomic_DNA"/>
</dbReference>
<evidence type="ECO:0000313" key="6">
    <source>
        <dbReference type="Proteomes" id="UP000192491"/>
    </source>
</evidence>
<dbReference type="CDD" id="cd07377">
    <property type="entry name" value="WHTH_GntR"/>
    <property type="match status" value="1"/>
</dbReference>
<dbReference type="PANTHER" id="PTHR43537:SF53">
    <property type="entry name" value="HTH-TYPE TRANSCRIPTIONAL REPRESSOR NANR"/>
    <property type="match status" value="1"/>
</dbReference>
<reference evidence="5 6" key="1">
    <citation type="submission" date="2017-01" db="EMBL/GenBank/DDBJ databases">
        <title>Novel large sulfur bacteria in the metagenomes of groundwater-fed chemosynthetic microbial mats in the Lake Huron basin.</title>
        <authorList>
            <person name="Sharrar A.M."/>
            <person name="Flood B.E."/>
            <person name="Bailey J.V."/>
            <person name="Jones D.S."/>
            <person name="Biddanda B."/>
            <person name="Ruberg S.A."/>
            <person name="Marcus D.N."/>
            <person name="Dick G.J."/>
        </authorList>
    </citation>
    <scope>NUCLEOTIDE SEQUENCE [LARGE SCALE GENOMIC DNA]</scope>
    <source>
        <strain evidence="5">A8</strain>
    </source>
</reference>
<sequence>MSANTLSPSQGRDIDIYEQVFDAILEQRLIPGTRLSEDKLGQLFGVSRTIIRTVLQRLAYEGVVDIQRHQGAVIARTTAAQTRQVFAARKALELEVVRNACQGLTSTQLQHLRELIRDEQAALDQQDNGRALRLSGELHLYLAEYSGNAFLASFLRTLVSRCSLIIAQYEATDRHSCPHTEHHAIVDAIEAQDIARAVSLMDAHIDHIENKIDVREKTAKPDLAVIFGKTPESTHHVGTASLSPRFGRLRRSRTPRQLAGQCTYRGAICAELRRRRRKLCAAR</sequence>
<dbReference type="Gene3D" id="1.20.120.530">
    <property type="entry name" value="GntR ligand-binding domain-like"/>
    <property type="match status" value="1"/>
</dbReference>
<dbReference type="SUPFAM" id="SSF48008">
    <property type="entry name" value="GntR ligand-binding domain-like"/>
    <property type="match status" value="1"/>
</dbReference>
<keyword evidence="3" id="KW-0804">Transcription</keyword>
<dbReference type="SUPFAM" id="SSF46785">
    <property type="entry name" value="Winged helix' DNA-binding domain"/>
    <property type="match status" value="1"/>
</dbReference>
<dbReference type="GO" id="GO:0003700">
    <property type="term" value="F:DNA-binding transcription factor activity"/>
    <property type="evidence" value="ECO:0007669"/>
    <property type="project" value="InterPro"/>
</dbReference>
<proteinExistence type="predicted"/>
<keyword evidence="1" id="KW-0805">Transcription regulation</keyword>
<dbReference type="Proteomes" id="UP000192491">
    <property type="component" value="Unassembled WGS sequence"/>
</dbReference>
<dbReference type="Pfam" id="PF00392">
    <property type="entry name" value="GntR"/>
    <property type="match status" value="1"/>
</dbReference>